<sequence>MLNGSTIAVRGENMSRHRWKLYGAVTSAALLAYQLIPESAWWKAAWQVAVGYGAVAAVLVGAHRLAPGQRAPWWCFAAGLFGNVSGIAVAIYSAEVLHVDESPTVADPLFLTLYPACALGVALLLKRREPRRNWAAMVDAGTFAVGLGVLAWVYVIAPAAHSPDTTLLARMVSIAYPVGDLLLLAMLTRLLRSGGTRGSAFWWIAASCGAFFVGDTAWVVLNNLGVDINGLQVVNRGMDMIFLTAYSLFGVAALHPSARELDQAGAGAAPRLSLPMLASLAAATLIAPVLLGMQLVTNTLADGLAIVLASAVLFLLVVTRMAQLVREVERQAAKVQTLSRQDELTGLPNRRAWNDDIPRALKQAQASGAPVVVAMIDLDHFKKFNDTFGHPAGDRLLVEACSAWRGSLRAVDTLARFGGEEFIALLPGVTAGEAATILRRTLEVTPLGQTFSAGFACWDGTETAGELIARADAALYRAKEAGRNRVVAAEPIAEPRVPRGDGALVG</sequence>
<evidence type="ECO:0000313" key="3">
    <source>
        <dbReference type="EMBL" id="GID68235.1"/>
    </source>
</evidence>
<evidence type="ECO:0000313" key="4">
    <source>
        <dbReference type="Proteomes" id="UP000619479"/>
    </source>
</evidence>
<name>A0A919ILH4_9ACTN</name>
<dbReference type="GO" id="GO:1902201">
    <property type="term" value="P:negative regulation of bacterial-type flagellum-dependent cell motility"/>
    <property type="evidence" value="ECO:0007669"/>
    <property type="project" value="TreeGrafter"/>
</dbReference>
<feature type="transmembrane region" description="Helical" evidence="1">
    <location>
        <begin position="105"/>
        <end position="125"/>
    </location>
</feature>
<dbReference type="PROSITE" id="PS50887">
    <property type="entry name" value="GGDEF"/>
    <property type="match status" value="1"/>
</dbReference>
<dbReference type="SMART" id="SM00267">
    <property type="entry name" value="GGDEF"/>
    <property type="match status" value="1"/>
</dbReference>
<dbReference type="Gene3D" id="3.30.70.270">
    <property type="match status" value="1"/>
</dbReference>
<proteinExistence type="predicted"/>
<feature type="transmembrane region" description="Helical" evidence="1">
    <location>
        <begin position="19"/>
        <end position="36"/>
    </location>
</feature>
<dbReference type="CDD" id="cd01949">
    <property type="entry name" value="GGDEF"/>
    <property type="match status" value="1"/>
</dbReference>
<feature type="transmembrane region" description="Helical" evidence="1">
    <location>
        <begin position="274"/>
        <end position="297"/>
    </location>
</feature>
<feature type="transmembrane region" description="Helical" evidence="1">
    <location>
        <begin position="42"/>
        <end position="61"/>
    </location>
</feature>
<dbReference type="InterPro" id="IPR050469">
    <property type="entry name" value="Diguanylate_Cyclase"/>
</dbReference>
<dbReference type="InterPro" id="IPR000160">
    <property type="entry name" value="GGDEF_dom"/>
</dbReference>
<comment type="caution">
    <text evidence="3">The sequence shown here is derived from an EMBL/GenBank/DDBJ whole genome shotgun (WGS) entry which is preliminary data.</text>
</comment>
<keyword evidence="4" id="KW-1185">Reference proteome</keyword>
<dbReference type="FunFam" id="3.30.70.270:FF:000001">
    <property type="entry name" value="Diguanylate cyclase domain protein"/>
    <property type="match status" value="1"/>
</dbReference>
<keyword evidence="1" id="KW-1133">Transmembrane helix</keyword>
<dbReference type="InterPro" id="IPR029787">
    <property type="entry name" value="Nucleotide_cyclase"/>
</dbReference>
<dbReference type="PANTHER" id="PTHR45138">
    <property type="entry name" value="REGULATORY COMPONENTS OF SENSORY TRANSDUCTION SYSTEM"/>
    <property type="match status" value="1"/>
</dbReference>
<dbReference type="Pfam" id="PF00990">
    <property type="entry name" value="GGDEF"/>
    <property type="match status" value="1"/>
</dbReference>
<accession>A0A919ILH4</accession>
<dbReference type="NCBIfam" id="TIGR00254">
    <property type="entry name" value="GGDEF"/>
    <property type="match status" value="1"/>
</dbReference>
<feature type="transmembrane region" description="Helical" evidence="1">
    <location>
        <begin position="137"/>
        <end position="155"/>
    </location>
</feature>
<organism evidence="3 4">
    <name type="scientific">Actinoplanes cyaneus</name>
    <dbReference type="NCBI Taxonomy" id="52696"/>
    <lineage>
        <taxon>Bacteria</taxon>
        <taxon>Bacillati</taxon>
        <taxon>Actinomycetota</taxon>
        <taxon>Actinomycetes</taxon>
        <taxon>Micromonosporales</taxon>
        <taxon>Micromonosporaceae</taxon>
        <taxon>Actinoplanes</taxon>
    </lineage>
</organism>
<keyword evidence="1" id="KW-0812">Transmembrane</keyword>
<dbReference type="EMBL" id="BOMH01000045">
    <property type="protein sequence ID" value="GID68235.1"/>
    <property type="molecule type" value="Genomic_DNA"/>
</dbReference>
<feature type="domain" description="GGDEF" evidence="2">
    <location>
        <begin position="369"/>
        <end position="491"/>
    </location>
</feature>
<dbReference type="GO" id="GO:0043709">
    <property type="term" value="P:cell adhesion involved in single-species biofilm formation"/>
    <property type="evidence" value="ECO:0007669"/>
    <property type="project" value="TreeGrafter"/>
</dbReference>
<dbReference type="PANTHER" id="PTHR45138:SF9">
    <property type="entry name" value="DIGUANYLATE CYCLASE DGCM-RELATED"/>
    <property type="match status" value="1"/>
</dbReference>
<dbReference type="GO" id="GO:0005886">
    <property type="term" value="C:plasma membrane"/>
    <property type="evidence" value="ECO:0007669"/>
    <property type="project" value="TreeGrafter"/>
</dbReference>
<gene>
    <name evidence="3" type="ORF">Acy02nite_61160</name>
</gene>
<protein>
    <recommendedName>
        <fullName evidence="2">GGDEF domain-containing protein</fullName>
    </recommendedName>
</protein>
<feature type="transmembrane region" description="Helical" evidence="1">
    <location>
        <begin position="200"/>
        <end position="221"/>
    </location>
</feature>
<feature type="transmembrane region" description="Helical" evidence="1">
    <location>
        <begin position="73"/>
        <end position="93"/>
    </location>
</feature>
<feature type="transmembrane region" description="Helical" evidence="1">
    <location>
        <begin position="167"/>
        <end position="188"/>
    </location>
</feature>
<evidence type="ECO:0000259" key="2">
    <source>
        <dbReference type="PROSITE" id="PS50887"/>
    </source>
</evidence>
<feature type="transmembrane region" description="Helical" evidence="1">
    <location>
        <begin position="303"/>
        <end position="322"/>
    </location>
</feature>
<dbReference type="GO" id="GO:0052621">
    <property type="term" value="F:diguanylate cyclase activity"/>
    <property type="evidence" value="ECO:0007669"/>
    <property type="project" value="TreeGrafter"/>
</dbReference>
<reference evidence="3" key="1">
    <citation type="submission" date="2021-01" db="EMBL/GenBank/DDBJ databases">
        <title>Whole genome shotgun sequence of Actinoplanes cyaneus NBRC 14990.</title>
        <authorList>
            <person name="Komaki H."/>
            <person name="Tamura T."/>
        </authorList>
    </citation>
    <scope>NUCLEOTIDE SEQUENCE</scope>
    <source>
        <strain evidence="3">NBRC 14990</strain>
    </source>
</reference>
<keyword evidence="1" id="KW-0472">Membrane</keyword>
<dbReference type="Proteomes" id="UP000619479">
    <property type="component" value="Unassembled WGS sequence"/>
</dbReference>
<dbReference type="AlphaFoldDB" id="A0A919ILH4"/>
<dbReference type="InterPro" id="IPR043128">
    <property type="entry name" value="Rev_trsase/Diguanyl_cyclase"/>
</dbReference>
<feature type="transmembrane region" description="Helical" evidence="1">
    <location>
        <begin position="233"/>
        <end position="254"/>
    </location>
</feature>
<dbReference type="SUPFAM" id="SSF55073">
    <property type="entry name" value="Nucleotide cyclase"/>
    <property type="match status" value="1"/>
</dbReference>
<evidence type="ECO:0000256" key="1">
    <source>
        <dbReference type="SAM" id="Phobius"/>
    </source>
</evidence>